<reference evidence="1" key="1">
    <citation type="submission" date="2022-10" db="EMBL/GenBank/DDBJ databases">
        <authorList>
            <person name="Hyden B.L."/>
            <person name="Feng K."/>
            <person name="Yates T."/>
            <person name="Jawdy S."/>
            <person name="Smart L.B."/>
            <person name="Muchero W."/>
        </authorList>
    </citation>
    <scope>NUCLEOTIDE SEQUENCE</scope>
    <source>
        <tissue evidence="1">Shoot tip</tissue>
    </source>
</reference>
<evidence type="ECO:0008006" key="3">
    <source>
        <dbReference type="Google" id="ProtNLM"/>
    </source>
</evidence>
<dbReference type="InterPro" id="IPR051884">
    <property type="entry name" value="Bis(5'-adenosyl)-TPase_reg"/>
</dbReference>
<dbReference type="Gene3D" id="3.30.428.10">
    <property type="entry name" value="HIT-like"/>
    <property type="match status" value="1"/>
</dbReference>
<gene>
    <name evidence="1" type="ORF">OIU77_006643</name>
</gene>
<evidence type="ECO:0000313" key="2">
    <source>
        <dbReference type="Proteomes" id="UP001141253"/>
    </source>
</evidence>
<proteinExistence type="predicted"/>
<reference evidence="1" key="2">
    <citation type="journal article" date="2023" name="Int. J. Mol. Sci.">
        <title>De Novo Assembly and Annotation of 11 Diverse Shrub Willow (Salix) Genomes Reveals Novel Gene Organization in Sex-Linked Regions.</title>
        <authorList>
            <person name="Hyden B."/>
            <person name="Feng K."/>
            <person name="Yates T.B."/>
            <person name="Jawdy S."/>
            <person name="Cereghino C."/>
            <person name="Smart L.B."/>
            <person name="Muchero W."/>
        </authorList>
    </citation>
    <scope>NUCLEOTIDE SEQUENCE</scope>
    <source>
        <tissue evidence="1">Shoot tip</tissue>
    </source>
</reference>
<dbReference type="EMBL" id="JAPFFI010000018">
    <property type="protein sequence ID" value="KAJ6349090.1"/>
    <property type="molecule type" value="Genomic_DNA"/>
</dbReference>
<organism evidence="1 2">
    <name type="scientific">Salix suchowensis</name>
    <dbReference type="NCBI Taxonomy" id="1278906"/>
    <lineage>
        <taxon>Eukaryota</taxon>
        <taxon>Viridiplantae</taxon>
        <taxon>Streptophyta</taxon>
        <taxon>Embryophyta</taxon>
        <taxon>Tracheophyta</taxon>
        <taxon>Spermatophyta</taxon>
        <taxon>Magnoliopsida</taxon>
        <taxon>eudicotyledons</taxon>
        <taxon>Gunneridae</taxon>
        <taxon>Pentapetalae</taxon>
        <taxon>rosids</taxon>
        <taxon>fabids</taxon>
        <taxon>Malpighiales</taxon>
        <taxon>Salicaceae</taxon>
        <taxon>Saliceae</taxon>
        <taxon>Salix</taxon>
    </lineage>
</organism>
<comment type="caution">
    <text evidence="1">The sequence shown here is derived from an EMBL/GenBank/DDBJ whole genome shotgun (WGS) entry which is preliminary data.</text>
</comment>
<protein>
    <recommendedName>
        <fullName evidence="3">Tubulin-specific chaperone A</fullName>
    </recommendedName>
</protein>
<dbReference type="InterPro" id="IPR036265">
    <property type="entry name" value="HIT-like_sf"/>
</dbReference>
<dbReference type="PANTHER" id="PTHR46243">
    <property type="entry name" value="BIS(5'-ADENOSYL)-TRIPHOSPHATASE"/>
    <property type="match status" value="1"/>
</dbReference>
<keyword evidence="2" id="KW-1185">Reference proteome</keyword>
<evidence type="ECO:0000313" key="1">
    <source>
        <dbReference type="EMBL" id="KAJ6349090.1"/>
    </source>
</evidence>
<dbReference type="Proteomes" id="UP001141253">
    <property type="component" value="Chromosome 19"/>
</dbReference>
<dbReference type="PANTHER" id="PTHR46243:SF1">
    <property type="entry name" value="BIS(5'-ADENOSYL)-TRIPHOSPHATASE"/>
    <property type="match status" value="1"/>
</dbReference>
<name>A0ABQ9ALD4_9ROSI</name>
<sequence>MRPVICGSRQRRLAVSLRDFTVQRHSHLPSKMGPRQDRLCLMFIFTSYQGKVVTLRKNDEIYDAIDEKEKELKQKLDLDKERSDRSMEEMAQEADKYRLLFL</sequence>
<accession>A0ABQ9ALD4</accession>